<dbReference type="InterPro" id="IPR050067">
    <property type="entry name" value="IPM_dehydratase_rel_enz"/>
</dbReference>
<organism evidence="11 12">
    <name type="scientific">candidate division MSBL1 archaeon SCGC-AAA259J03</name>
    <dbReference type="NCBI Taxonomy" id="1698269"/>
    <lineage>
        <taxon>Archaea</taxon>
        <taxon>Methanobacteriati</taxon>
        <taxon>Methanobacteriota</taxon>
        <taxon>candidate division MSBL1</taxon>
    </lineage>
</organism>
<dbReference type="NCBIfam" id="TIGR02086">
    <property type="entry name" value="IPMI_arch"/>
    <property type="match status" value="1"/>
</dbReference>
<feature type="binding site" evidence="9">
    <location>
        <position position="362"/>
    </location>
    <ligand>
        <name>[4Fe-4S] cluster</name>
        <dbReference type="ChEBI" id="CHEBI:49883"/>
    </ligand>
</feature>
<dbReference type="Pfam" id="PF00330">
    <property type="entry name" value="Aconitase"/>
    <property type="match status" value="1"/>
</dbReference>
<gene>
    <name evidence="9" type="primary">leuC</name>
    <name evidence="11" type="ORF">AKJ39_00480</name>
</gene>
<evidence type="ECO:0000256" key="3">
    <source>
        <dbReference type="ARBA" id="ARBA00022605"/>
    </source>
</evidence>
<evidence type="ECO:0000256" key="5">
    <source>
        <dbReference type="ARBA" id="ARBA00023004"/>
    </source>
</evidence>
<reference evidence="11 12" key="1">
    <citation type="journal article" date="2016" name="Sci. Rep.">
        <title>Metabolic traits of an uncultured archaeal lineage -MSBL1- from brine pools of the Red Sea.</title>
        <authorList>
            <person name="Mwirichia R."/>
            <person name="Alam I."/>
            <person name="Rashid M."/>
            <person name="Vinu M."/>
            <person name="Ba-Alawi W."/>
            <person name="Anthony Kamau A."/>
            <person name="Kamanda Ngugi D."/>
            <person name="Goker M."/>
            <person name="Klenk H.P."/>
            <person name="Bajic V."/>
            <person name="Stingl U."/>
        </authorList>
    </citation>
    <scope>NUCLEOTIDE SEQUENCE [LARGE SCALE GENOMIC DNA]</scope>
    <source>
        <strain evidence="11">SCGC-AAA259J03</strain>
    </source>
</reference>
<comment type="catalytic activity">
    <reaction evidence="9">
        <text>(2R,3S)-3-isopropylmalate = (2S)-2-isopropylmalate</text>
        <dbReference type="Rhea" id="RHEA:32287"/>
        <dbReference type="ChEBI" id="CHEBI:1178"/>
        <dbReference type="ChEBI" id="CHEBI:35121"/>
        <dbReference type="EC" id="4.2.1.33"/>
    </reaction>
</comment>
<dbReference type="Gene3D" id="3.30.499.10">
    <property type="entry name" value="Aconitase, domain 3"/>
    <property type="match status" value="2"/>
</dbReference>
<dbReference type="HAMAP" id="MF_01027">
    <property type="entry name" value="LeuC_type2"/>
    <property type="match status" value="1"/>
</dbReference>
<dbReference type="EC" id="4.2.1.33" evidence="9"/>
<keyword evidence="1 9" id="KW-0432">Leucine biosynthesis</keyword>
<comment type="cofactor">
    <cofactor evidence="9">
        <name>[4Fe-4S] cluster</name>
        <dbReference type="ChEBI" id="CHEBI:49883"/>
    </cofactor>
    <text evidence="9">Binds 1 [4Fe-4S] cluster per subunit.</text>
</comment>
<feature type="binding site" evidence="9">
    <location>
        <position position="299"/>
    </location>
    <ligand>
        <name>[4Fe-4S] cluster</name>
        <dbReference type="ChEBI" id="CHEBI:49883"/>
    </ligand>
</feature>
<comment type="caution">
    <text evidence="11">The sequence shown here is derived from an EMBL/GenBank/DDBJ whole genome shotgun (WGS) entry which is preliminary data.</text>
</comment>
<evidence type="ECO:0000256" key="9">
    <source>
        <dbReference type="HAMAP-Rule" id="MF_01027"/>
    </source>
</evidence>
<dbReference type="PROSITE" id="PS00450">
    <property type="entry name" value="ACONITASE_1"/>
    <property type="match status" value="1"/>
</dbReference>
<dbReference type="UniPathway" id="UPA00048">
    <property type="reaction ID" value="UER00071"/>
</dbReference>
<evidence type="ECO:0000259" key="10">
    <source>
        <dbReference type="Pfam" id="PF00330"/>
    </source>
</evidence>
<dbReference type="InterPro" id="IPR011826">
    <property type="entry name" value="HAcnase/IPMdehydase_lsu_prok"/>
</dbReference>
<dbReference type="InterPro" id="IPR001030">
    <property type="entry name" value="Acoase/IPM_deHydtase_lsu_aba"/>
</dbReference>
<accession>A0A656YY78</accession>
<keyword evidence="3 9" id="KW-0028">Amino-acid biosynthesis</keyword>
<dbReference type="InterPro" id="IPR033941">
    <property type="entry name" value="IPMI_cat"/>
</dbReference>
<dbReference type="PANTHER" id="PTHR43822">
    <property type="entry name" value="HOMOACONITASE, MITOCHONDRIAL-RELATED"/>
    <property type="match status" value="1"/>
</dbReference>
<evidence type="ECO:0000256" key="4">
    <source>
        <dbReference type="ARBA" id="ARBA00022723"/>
    </source>
</evidence>
<dbReference type="GO" id="GO:0003861">
    <property type="term" value="F:3-isopropylmalate dehydratase activity"/>
    <property type="evidence" value="ECO:0007669"/>
    <property type="project" value="UniProtKB-UniRule"/>
</dbReference>
<evidence type="ECO:0000256" key="2">
    <source>
        <dbReference type="ARBA" id="ARBA00022485"/>
    </source>
</evidence>
<keyword evidence="4 9" id="KW-0479">Metal-binding</keyword>
<dbReference type="PANTHER" id="PTHR43822:SF22">
    <property type="entry name" value="ISOPROPYLMALATE_CITRAMALATE ISOMERASE LARGE SUBUNIT"/>
    <property type="match status" value="1"/>
</dbReference>
<keyword evidence="5 9" id="KW-0408">Iron</keyword>
<dbReference type="SUPFAM" id="SSF53732">
    <property type="entry name" value="Aconitase iron-sulfur domain"/>
    <property type="match status" value="1"/>
</dbReference>
<keyword evidence="7 9" id="KW-0456">Lyase</keyword>
<dbReference type="CDD" id="cd01583">
    <property type="entry name" value="IPMI"/>
    <property type="match status" value="1"/>
</dbReference>
<dbReference type="PRINTS" id="PR00415">
    <property type="entry name" value="ACONITASE"/>
</dbReference>
<dbReference type="EMBL" id="LHXT01000003">
    <property type="protein sequence ID" value="KXA98870.1"/>
    <property type="molecule type" value="Genomic_DNA"/>
</dbReference>
<comment type="similarity">
    <text evidence="9">Belongs to the aconitase/IPM isomerase family. LeuC type 2 subfamily.</text>
</comment>
<feature type="binding site" evidence="9">
    <location>
        <position position="359"/>
    </location>
    <ligand>
        <name>[4Fe-4S] cluster</name>
        <dbReference type="ChEBI" id="CHEBI:49883"/>
    </ligand>
</feature>
<evidence type="ECO:0000313" key="12">
    <source>
        <dbReference type="Proteomes" id="UP000070257"/>
    </source>
</evidence>
<feature type="domain" description="Aconitase/3-isopropylmalate dehydratase large subunit alpha/beta/alpha" evidence="10">
    <location>
        <begin position="8"/>
        <end position="287"/>
    </location>
</feature>
<dbReference type="InterPro" id="IPR015931">
    <property type="entry name" value="Acnase/IPM_dHydase_lsu_aba_1/3"/>
</dbReference>
<evidence type="ECO:0000256" key="6">
    <source>
        <dbReference type="ARBA" id="ARBA00023014"/>
    </source>
</evidence>
<comment type="subunit">
    <text evidence="9">Heterodimer of LeuC and LeuD.</text>
</comment>
<proteinExistence type="inferred from homology"/>
<keyword evidence="8 9" id="KW-0100">Branched-chain amino acid biosynthesis</keyword>
<name>A0A656YY78_9EURY</name>
<dbReference type="Proteomes" id="UP000070257">
    <property type="component" value="Unassembled WGS sequence"/>
</dbReference>
<dbReference type="NCBIfam" id="TIGR01343">
    <property type="entry name" value="hacA_fam"/>
    <property type="match status" value="1"/>
</dbReference>
<dbReference type="GO" id="GO:0046872">
    <property type="term" value="F:metal ion binding"/>
    <property type="evidence" value="ECO:0007669"/>
    <property type="project" value="UniProtKB-KW"/>
</dbReference>
<keyword evidence="2 9" id="KW-0004">4Fe-4S</keyword>
<keyword evidence="12" id="KW-1185">Reference proteome</keyword>
<sequence>MGMTIVEKILAEKAGREKVSPDEVVRAKIDRAMANDITAPLTVDALEEIGTEKVWDPEKIIIILDHQAPPTTIEAAQDHAMLREFAEQQKISNFYGSFEGVCHQIMVEKAHALPGQLIVGADSHTCTYGALGAFSTGIGSTDMAAVFAEGELWFKVPQTVKIEIEGELKERTMPKDLTLTVVGDVGADGAIYRSLEFLGSGVEKIGISGRMTICNMGVEMGAKAAIVPADDETEKYLESKTDEEYSTVAPDEDADYLEESHYDAGEIVPVAACPHSVDNVHPVRELENTEVQQAFLGSCTNGRFEDLAVAADILEGEEIPKGVRMLVAPASKWIYREALEAGLIDKLVDAGATIEPPGCATCWGGHLGIMAPGEVCVSSSNRNFKGRMGSPQAEIYLSSPATVAASALYGEITDPRDV</sequence>
<dbReference type="NCBIfam" id="NF001614">
    <property type="entry name" value="PRK00402.1"/>
    <property type="match status" value="1"/>
</dbReference>
<dbReference type="GO" id="GO:0009098">
    <property type="term" value="P:L-leucine biosynthetic process"/>
    <property type="evidence" value="ECO:0007669"/>
    <property type="project" value="UniProtKB-UniRule"/>
</dbReference>
<evidence type="ECO:0000256" key="7">
    <source>
        <dbReference type="ARBA" id="ARBA00023239"/>
    </source>
</evidence>
<comment type="function">
    <text evidence="9">Catalyzes the isomerization between 2-isopropylmalate and 3-isopropylmalate, via the formation of 2-isopropylmaleate.</text>
</comment>
<evidence type="ECO:0000256" key="1">
    <source>
        <dbReference type="ARBA" id="ARBA00022430"/>
    </source>
</evidence>
<dbReference type="AlphaFoldDB" id="A0A656YY78"/>
<dbReference type="InterPro" id="IPR006251">
    <property type="entry name" value="Homoacnase/IPMdehydase_lsu"/>
</dbReference>
<dbReference type="InterPro" id="IPR018136">
    <property type="entry name" value="Aconitase_4Fe-4S_BS"/>
</dbReference>
<dbReference type="GO" id="GO:0051539">
    <property type="term" value="F:4 iron, 4 sulfur cluster binding"/>
    <property type="evidence" value="ECO:0007669"/>
    <property type="project" value="UniProtKB-KW"/>
</dbReference>
<evidence type="ECO:0000256" key="8">
    <source>
        <dbReference type="ARBA" id="ARBA00023304"/>
    </source>
</evidence>
<evidence type="ECO:0000313" key="11">
    <source>
        <dbReference type="EMBL" id="KXA98870.1"/>
    </source>
</evidence>
<keyword evidence="6 9" id="KW-0411">Iron-sulfur</keyword>
<protein>
    <recommendedName>
        <fullName evidence="9">3-isopropylmalate dehydratase large subunit</fullName>
        <ecNumber evidence="9">4.2.1.33</ecNumber>
    </recommendedName>
    <alternativeName>
        <fullName evidence="9">Alpha-IPM isomerase</fullName>
        <shortName evidence="9">IPMI</shortName>
    </alternativeName>
    <alternativeName>
        <fullName evidence="9">Isopropylmalate isomerase</fullName>
    </alternativeName>
</protein>
<dbReference type="InterPro" id="IPR036008">
    <property type="entry name" value="Aconitase_4Fe-4S_dom"/>
</dbReference>
<comment type="pathway">
    <text evidence="9">Amino-acid biosynthesis; L-leucine biosynthesis; L-leucine from 3-methyl-2-oxobutanoate: step 2/4.</text>
</comment>